<protein>
    <submittedName>
        <fullName evidence="3">Tripartite tricarboxylate transporter substrate binding protein</fullName>
    </submittedName>
</protein>
<dbReference type="PANTHER" id="PTHR42928:SF5">
    <property type="entry name" value="BLR1237 PROTEIN"/>
    <property type="match status" value="1"/>
</dbReference>
<dbReference type="RefSeq" id="WP_345246637.1">
    <property type="nucleotide sequence ID" value="NZ_BAABFO010000003.1"/>
</dbReference>
<name>A0ABP8GKM5_9BURK</name>
<organism evidence="3 4">
    <name type="scientific">Pigmentiphaga soli</name>
    <dbReference type="NCBI Taxonomy" id="1007095"/>
    <lineage>
        <taxon>Bacteria</taxon>
        <taxon>Pseudomonadati</taxon>
        <taxon>Pseudomonadota</taxon>
        <taxon>Betaproteobacteria</taxon>
        <taxon>Burkholderiales</taxon>
        <taxon>Alcaligenaceae</taxon>
        <taxon>Pigmentiphaga</taxon>
    </lineage>
</organism>
<dbReference type="PIRSF" id="PIRSF017082">
    <property type="entry name" value="YflP"/>
    <property type="match status" value="1"/>
</dbReference>
<dbReference type="SUPFAM" id="SSF53850">
    <property type="entry name" value="Periplasmic binding protein-like II"/>
    <property type="match status" value="1"/>
</dbReference>
<keyword evidence="2" id="KW-0732">Signal</keyword>
<evidence type="ECO:0000256" key="2">
    <source>
        <dbReference type="SAM" id="SignalP"/>
    </source>
</evidence>
<dbReference type="Gene3D" id="3.40.190.150">
    <property type="entry name" value="Bordetella uptake gene, domain 1"/>
    <property type="match status" value="1"/>
</dbReference>
<comment type="caution">
    <text evidence="3">The sequence shown here is derived from an EMBL/GenBank/DDBJ whole genome shotgun (WGS) entry which is preliminary data.</text>
</comment>
<dbReference type="InterPro" id="IPR005064">
    <property type="entry name" value="BUG"/>
</dbReference>
<proteinExistence type="inferred from homology"/>
<dbReference type="PANTHER" id="PTHR42928">
    <property type="entry name" value="TRICARBOXYLATE-BINDING PROTEIN"/>
    <property type="match status" value="1"/>
</dbReference>
<gene>
    <name evidence="3" type="ORF">GCM10023144_08300</name>
</gene>
<feature type="chain" id="PRO_5047516409" evidence="2">
    <location>
        <begin position="26"/>
        <end position="325"/>
    </location>
</feature>
<evidence type="ECO:0000256" key="1">
    <source>
        <dbReference type="ARBA" id="ARBA00006987"/>
    </source>
</evidence>
<keyword evidence="4" id="KW-1185">Reference proteome</keyword>
<dbReference type="Gene3D" id="3.40.190.10">
    <property type="entry name" value="Periplasmic binding protein-like II"/>
    <property type="match status" value="1"/>
</dbReference>
<dbReference type="EMBL" id="BAABFO010000003">
    <property type="protein sequence ID" value="GAA4325696.1"/>
    <property type="molecule type" value="Genomic_DNA"/>
</dbReference>
<dbReference type="Pfam" id="PF03401">
    <property type="entry name" value="TctC"/>
    <property type="match status" value="1"/>
</dbReference>
<dbReference type="InterPro" id="IPR042100">
    <property type="entry name" value="Bug_dom1"/>
</dbReference>
<comment type="similarity">
    <text evidence="1">Belongs to the UPF0065 (bug) family.</text>
</comment>
<reference evidence="4" key="1">
    <citation type="journal article" date="2019" name="Int. J. Syst. Evol. Microbiol.">
        <title>The Global Catalogue of Microorganisms (GCM) 10K type strain sequencing project: providing services to taxonomists for standard genome sequencing and annotation.</title>
        <authorList>
            <consortium name="The Broad Institute Genomics Platform"/>
            <consortium name="The Broad Institute Genome Sequencing Center for Infectious Disease"/>
            <person name="Wu L."/>
            <person name="Ma J."/>
        </authorList>
    </citation>
    <scope>NUCLEOTIDE SEQUENCE [LARGE SCALE GENOMIC DNA]</scope>
    <source>
        <strain evidence="4">JCM 17666</strain>
    </source>
</reference>
<sequence>MNLKPRIAAALLAVAGMIAAGPAAAAAESAADYPSKPIRFICTSAAGSPLDLMMRTTAKFLGDELKQTIVVENRTGGTGAVGMATAMNSPADGYVIVSATGSTSFLMADPKSSYSPDDFLFFRGLQAEPSAVAVRADSPYRTLGDLVKALRETPDKVSVGGYAAAGFHQFVFYRLQQVGNFKAIWVPFQGGNQAALALMGKQIDAAVLTPSSALGQVQNGDMRLLGISTEKRDPTFPGVPTFKEQGLDVVELLWRGLMVKKGTPPEIVAKLSAALDRVEAKPEWKAFMKANAQSPVNLTADQMQRHVVEEVASRRKFLQTIGVVK</sequence>
<dbReference type="Proteomes" id="UP001501671">
    <property type="component" value="Unassembled WGS sequence"/>
</dbReference>
<dbReference type="CDD" id="cd07012">
    <property type="entry name" value="PBP2_Bug_TTT"/>
    <property type="match status" value="1"/>
</dbReference>
<feature type="signal peptide" evidence="2">
    <location>
        <begin position="1"/>
        <end position="25"/>
    </location>
</feature>
<accession>A0ABP8GKM5</accession>
<evidence type="ECO:0000313" key="3">
    <source>
        <dbReference type="EMBL" id="GAA4325696.1"/>
    </source>
</evidence>
<evidence type="ECO:0000313" key="4">
    <source>
        <dbReference type="Proteomes" id="UP001501671"/>
    </source>
</evidence>